<dbReference type="PANTHER" id="PTHR33514:SF13">
    <property type="entry name" value="PROTEIN ABCI12, CHLOROPLASTIC"/>
    <property type="match status" value="1"/>
</dbReference>
<gene>
    <name evidence="6" type="ORF">GCM10009786_03490</name>
</gene>
<protein>
    <recommendedName>
        <fullName evidence="8">Energy-coupling factor transporter transmembrane protein EcfT</fullName>
    </recommendedName>
</protein>
<dbReference type="CDD" id="cd16914">
    <property type="entry name" value="EcfT"/>
    <property type="match status" value="1"/>
</dbReference>
<evidence type="ECO:0000256" key="5">
    <source>
        <dbReference type="SAM" id="Phobius"/>
    </source>
</evidence>
<dbReference type="InterPro" id="IPR003339">
    <property type="entry name" value="ABC/ECF_trnsptr_transmembrane"/>
</dbReference>
<feature type="transmembrane region" description="Helical" evidence="5">
    <location>
        <begin position="29"/>
        <end position="61"/>
    </location>
</feature>
<comment type="subcellular location">
    <subcellularLocation>
        <location evidence="1">Membrane</location>
        <topology evidence="1">Multi-pass membrane protein</topology>
    </subcellularLocation>
</comment>
<feature type="transmembrane region" description="Helical" evidence="5">
    <location>
        <begin position="123"/>
        <end position="143"/>
    </location>
</feature>
<name>A0ABN3B2Z5_9MICO</name>
<organism evidence="6 7">
    <name type="scientific">Leucobacter alluvii</name>
    <dbReference type="NCBI Taxonomy" id="340321"/>
    <lineage>
        <taxon>Bacteria</taxon>
        <taxon>Bacillati</taxon>
        <taxon>Actinomycetota</taxon>
        <taxon>Actinomycetes</taxon>
        <taxon>Micrococcales</taxon>
        <taxon>Microbacteriaceae</taxon>
        <taxon>Leucobacter</taxon>
    </lineage>
</organism>
<evidence type="ECO:0000256" key="2">
    <source>
        <dbReference type="ARBA" id="ARBA00022692"/>
    </source>
</evidence>
<evidence type="ECO:0000313" key="7">
    <source>
        <dbReference type="Proteomes" id="UP001501084"/>
    </source>
</evidence>
<evidence type="ECO:0000256" key="4">
    <source>
        <dbReference type="ARBA" id="ARBA00023136"/>
    </source>
</evidence>
<keyword evidence="7" id="KW-1185">Reference proteome</keyword>
<dbReference type="RefSeq" id="WP_211649568.1">
    <property type="nucleotide sequence ID" value="NZ_BAAAOP010000002.1"/>
</dbReference>
<accession>A0ABN3B2Z5</accession>
<comment type="caution">
    <text evidence="6">The sequence shown here is derived from an EMBL/GenBank/DDBJ whole genome shotgun (WGS) entry which is preliminary data.</text>
</comment>
<dbReference type="PANTHER" id="PTHR33514">
    <property type="entry name" value="PROTEIN ABCI12, CHLOROPLASTIC"/>
    <property type="match status" value="1"/>
</dbReference>
<proteinExistence type="predicted"/>
<keyword evidence="2 5" id="KW-0812">Transmembrane</keyword>
<evidence type="ECO:0008006" key="8">
    <source>
        <dbReference type="Google" id="ProtNLM"/>
    </source>
</evidence>
<sequence>MTASSPLGEYIAREGPLHRVRPGLKLIGLFVFACVVMATGGPISTTLGLLAAVALALIAGLRGREFWRAARRFSLIAVPLLVFTAASAAFGQDGGWGPGGVELPNAAAWASGFARGYSVIGDLFALVLVASAVTASTAVEDMLDTITRALGPLQRFGAKPERAALAFSLVIRAIPSILGIARETAFAARARGLERDPRARVVPLVLRTVAHAQSTGEALAARGIGEE</sequence>
<keyword evidence="3 5" id="KW-1133">Transmembrane helix</keyword>
<dbReference type="Proteomes" id="UP001501084">
    <property type="component" value="Unassembled WGS sequence"/>
</dbReference>
<dbReference type="Pfam" id="PF02361">
    <property type="entry name" value="CbiQ"/>
    <property type="match status" value="1"/>
</dbReference>
<evidence type="ECO:0000256" key="3">
    <source>
        <dbReference type="ARBA" id="ARBA00022989"/>
    </source>
</evidence>
<evidence type="ECO:0000313" key="6">
    <source>
        <dbReference type="EMBL" id="GAA2185759.1"/>
    </source>
</evidence>
<dbReference type="EMBL" id="BAAAOP010000002">
    <property type="protein sequence ID" value="GAA2185759.1"/>
    <property type="molecule type" value="Genomic_DNA"/>
</dbReference>
<evidence type="ECO:0000256" key="1">
    <source>
        <dbReference type="ARBA" id="ARBA00004141"/>
    </source>
</evidence>
<feature type="transmembrane region" description="Helical" evidence="5">
    <location>
        <begin position="73"/>
        <end position="91"/>
    </location>
</feature>
<keyword evidence="4 5" id="KW-0472">Membrane</keyword>
<reference evidence="6 7" key="1">
    <citation type="journal article" date="2019" name="Int. J. Syst. Evol. Microbiol.">
        <title>The Global Catalogue of Microorganisms (GCM) 10K type strain sequencing project: providing services to taxonomists for standard genome sequencing and annotation.</title>
        <authorList>
            <consortium name="The Broad Institute Genomics Platform"/>
            <consortium name="The Broad Institute Genome Sequencing Center for Infectious Disease"/>
            <person name="Wu L."/>
            <person name="Ma J."/>
        </authorList>
    </citation>
    <scope>NUCLEOTIDE SEQUENCE [LARGE SCALE GENOMIC DNA]</scope>
    <source>
        <strain evidence="6 7">JCM 14919</strain>
    </source>
</reference>